<dbReference type="RefSeq" id="XP_001742880.1">
    <property type="nucleotide sequence ID" value="XM_001742828.1"/>
</dbReference>
<dbReference type="eggNOG" id="ENOG502S3V6">
    <property type="taxonomic scope" value="Eukaryota"/>
</dbReference>
<feature type="transmembrane region" description="Helical" evidence="5">
    <location>
        <begin position="130"/>
        <end position="152"/>
    </location>
</feature>
<evidence type="ECO:0000256" key="2">
    <source>
        <dbReference type="ARBA" id="ARBA00022692"/>
    </source>
</evidence>
<dbReference type="Proteomes" id="UP000001357">
    <property type="component" value="Unassembled WGS sequence"/>
</dbReference>
<dbReference type="InterPro" id="IPR030184">
    <property type="entry name" value="WAT1-related"/>
</dbReference>
<dbReference type="InterPro" id="IPR037185">
    <property type="entry name" value="EmrE-like"/>
</dbReference>
<feature type="domain" description="EamA" evidence="6">
    <location>
        <begin position="260"/>
        <end position="407"/>
    </location>
</feature>
<name>A9UQX0_MONBE</name>
<dbReference type="Pfam" id="PF00892">
    <property type="entry name" value="EamA"/>
    <property type="match status" value="2"/>
</dbReference>
<dbReference type="EMBL" id="CH991543">
    <property type="protein sequence ID" value="EDQ93118.1"/>
    <property type="molecule type" value="Genomic_DNA"/>
</dbReference>
<evidence type="ECO:0000259" key="6">
    <source>
        <dbReference type="Pfam" id="PF00892"/>
    </source>
</evidence>
<dbReference type="KEGG" id="mbr:MONBRDRAFT_5412"/>
<dbReference type="GeneID" id="5887682"/>
<keyword evidence="4 5" id="KW-0472">Membrane</keyword>
<keyword evidence="2 5" id="KW-0812">Transmembrane</keyword>
<dbReference type="SUPFAM" id="SSF103481">
    <property type="entry name" value="Multidrug resistance efflux transporter EmrE"/>
    <property type="match status" value="2"/>
</dbReference>
<evidence type="ECO:0000256" key="3">
    <source>
        <dbReference type="ARBA" id="ARBA00022989"/>
    </source>
</evidence>
<dbReference type="PANTHER" id="PTHR31218">
    <property type="entry name" value="WAT1-RELATED PROTEIN"/>
    <property type="match status" value="1"/>
</dbReference>
<evidence type="ECO:0000256" key="4">
    <source>
        <dbReference type="ARBA" id="ARBA00023136"/>
    </source>
</evidence>
<dbReference type="AlphaFoldDB" id="A9UQX0"/>
<feature type="transmembrane region" description="Helical" evidence="5">
    <location>
        <begin position="107"/>
        <end position="124"/>
    </location>
</feature>
<sequence>MEPPTWVILLLLVIVQIGFGGYSIVLQAFAKNEHADSLVFSTLRDAFCAPVLMLAAIVTEGGFRVPRVSELAFFGALGLTGMFGNQLGFIEGLYYAGPDVASIFQPLIPVFTAFFAFVVCMERLPSSSRWYQWFKVAGICLGAGGAIVMTLAKSSSADSIDIKQFNSTACNDTAYNVTTWSQKDCHLWSDLDGVVPAYQQIGLALEASCNNSIVTLSFYNDSKCASPMNINMILNDTCSALTDKTTWSCASSSGAKSEILGIIFLIINCSSMAFYVLLQKRYIFDGSGTISRWGKYPVHVTAWSYLFGALCMAIATGIRYAIQQDKSVFVIKTATFGGLAYAVLVSSALCYGLITFCNKYISSLVVTASWPLQVFVTVILSYIVFNIKLQSLEYVGMGLILLGMMAVAYGNFREQQEKRRDGYDMLINDTD</sequence>
<evidence type="ECO:0000313" key="7">
    <source>
        <dbReference type="EMBL" id="EDQ93118.1"/>
    </source>
</evidence>
<feature type="transmembrane region" description="Helical" evidence="5">
    <location>
        <begin position="6"/>
        <end position="26"/>
    </location>
</feature>
<feature type="transmembrane region" description="Helical" evidence="5">
    <location>
        <begin position="392"/>
        <end position="412"/>
    </location>
</feature>
<evidence type="ECO:0000256" key="5">
    <source>
        <dbReference type="SAM" id="Phobius"/>
    </source>
</evidence>
<reference evidence="7 8" key="1">
    <citation type="journal article" date="2008" name="Nature">
        <title>The genome of the choanoflagellate Monosiga brevicollis and the origin of metazoans.</title>
        <authorList>
            <consortium name="JGI Sequencing"/>
            <person name="King N."/>
            <person name="Westbrook M.J."/>
            <person name="Young S.L."/>
            <person name="Kuo A."/>
            <person name="Abedin M."/>
            <person name="Chapman J."/>
            <person name="Fairclough S."/>
            <person name="Hellsten U."/>
            <person name="Isogai Y."/>
            <person name="Letunic I."/>
            <person name="Marr M."/>
            <person name="Pincus D."/>
            <person name="Putnam N."/>
            <person name="Rokas A."/>
            <person name="Wright K.J."/>
            <person name="Zuzow R."/>
            <person name="Dirks W."/>
            <person name="Good M."/>
            <person name="Goodstein D."/>
            <person name="Lemons D."/>
            <person name="Li W."/>
            <person name="Lyons J.B."/>
            <person name="Morris A."/>
            <person name="Nichols S."/>
            <person name="Richter D.J."/>
            <person name="Salamov A."/>
            <person name="Bork P."/>
            <person name="Lim W.A."/>
            <person name="Manning G."/>
            <person name="Miller W.T."/>
            <person name="McGinnis W."/>
            <person name="Shapiro H."/>
            <person name="Tjian R."/>
            <person name="Grigoriev I.V."/>
            <person name="Rokhsar D."/>
        </authorList>
    </citation>
    <scope>NUCLEOTIDE SEQUENCE [LARGE SCALE GENOMIC DNA]</scope>
    <source>
        <strain evidence="8">MX1 / ATCC 50154</strain>
    </source>
</reference>
<dbReference type="GO" id="GO:0016020">
    <property type="term" value="C:membrane"/>
    <property type="evidence" value="ECO:0007669"/>
    <property type="project" value="UniProtKB-SubCell"/>
</dbReference>
<feature type="transmembrane region" description="Helical" evidence="5">
    <location>
        <begin position="302"/>
        <end position="322"/>
    </location>
</feature>
<keyword evidence="8" id="KW-1185">Reference proteome</keyword>
<dbReference type="InterPro" id="IPR000620">
    <property type="entry name" value="EamA_dom"/>
</dbReference>
<feature type="domain" description="EamA" evidence="6">
    <location>
        <begin position="8"/>
        <end position="149"/>
    </location>
</feature>
<feature type="transmembrane region" description="Helical" evidence="5">
    <location>
        <begin position="334"/>
        <end position="354"/>
    </location>
</feature>
<evidence type="ECO:0000256" key="1">
    <source>
        <dbReference type="ARBA" id="ARBA00004141"/>
    </source>
</evidence>
<dbReference type="GO" id="GO:0022857">
    <property type="term" value="F:transmembrane transporter activity"/>
    <property type="evidence" value="ECO:0007669"/>
    <property type="project" value="InterPro"/>
</dbReference>
<feature type="transmembrane region" description="Helical" evidence="5">
    <location>
        <begin position="71"/>
        <end position="95"/>
    </location>
</feature>
<gene>
    <name evidence="7" type="ORF">MONBRDRAFT_5412</name>
</gene>
<dbReference type="OMA" id="NAHLTCS"/>
<organism evidence="7 8">
    <name type="scientific">Monosiga brevicollis</name>
    <name type="common">Choanoflagellate</name>
    <dbReference type="NCBI Taxonomy" id="81824"/>
    <lineage>
        <taxon>Eukaryota</taxon>
        <taxon>Choanoflagellata</taxon>
        <taxon>Craspedida</taxon>
        <taxon>Salpingoecidae</taxon>
        <taxon>Monosiga</taxon>
    </lineage>
</organism>
<feature type="transmembrane region" description="Helical" evidence="5">
    <location>
        <begin position="259"/>
        <end position="278"/>
    </location>
</feature>
<protein>
    <recommendedName>
        <fullName evidence="6">EamA domain-containing protein</fullName>
    </recommendedName>
</protein>
<proteinExistence type="predicted"/>
<comment type="subcellular location">
    <subcellularLocation>
        <location evidence="1">Membrane</location>
        <topology evidence="1">Multi-pass membrane protein</topology>
    </subcellularLocation>
</comment>
<evidence type="ECO:0000313" key="8">
    <source>
        <dbReference type="Proteomes" id="UP000001357"/>
    </source>
</evidence>
<dbReference type="InParanoid" id="A9UQX0"/>
<keyword evidence="3 5" id="KW-1133">Transmembrane helix</keyword>
<feature type="transmembrane region" description="Helical" evidence="5">
    <location>
        <begin position="38"/>
        <end position="59"/>
    </location>
</feature>
<feature type="transmembrane region" description="Helical" evidence="5">
    <location>
        <begin position="360"/>
        <end position="385"/>
    </location>
</feature>
<accession>A9UQX0</accession>